<dbReference type="Proteomes" id="UP000050949">
    <property type="component" value="Unassembled WGS sequence"/>
</dbReference>
<evidence type="ECO:0000313" key="2">
    <source>
        <dbReference type="EMBL" id="KRM28630.1"/>
    </source>
</evidence>
<dbReference type="OrthoDB" id="2319609at2"/>
<proteinExistence type="predicted"/>
<organism evidence="2 3">
    <name type="scientific">Schleiferilactobacillus harbinensis DSM 16991</name>
    <dbReference type="NCBI Taxonomy" id="1122147"/>
    <lineage>
        <taxon>Bacteria</taxon>
        <taxon>Bacillati</taxon>
        <taxon>Bacillota</taxon>
        <taxon>Bacilli</taxon>
        <taxon>Lactobacillales</taxon>
        <taxon>Lactobacillaceae</taxon>
        <taxon>Schleiferilactobacillus</taxon>
    </lineage>
</organism>
<sequence>MKKSTGLLFSTALLGIGLTLAAPAVVQAADIVPIAAVTKATVTNKQGEVYRTADTTKIAAFDDAELTKSNGKTVQGFNVNGYAWVFQYAYDQIATDAAGTITAYHFADGWASAKDFSVKDPTVYQVEQWSGVGQADAKSPAVVYSDPGLTKPTGKTLPVNSRWQYFSRYNAMVTINGQTGVAGTLSYNLGGNQWVGANFSVDTDAADFTVNPVRGTIIVTNSKGVKLYSDMAQSNPTGRTLPVGSRWQAYATINDKTGTITGFSLGGNQYVNNADTSMILFASGTFTVRYPAAPSWGIAVYNGQLKVTKTIPAGSRWRTFGQIERLVNGRTQSFYNIGGDQWVRTDYGTHTAK</sequence>
<reference evidence="2 3" key="1">
    <citation type="journal article" date="2015" name="Genome Announc.">
        <title>Expanding the biotechnology potential of lactobacilli through comparative genomics of 213 strains and associated genera.</title>
        <authorList>
            <person name="Sun Z."/>
            <person name="Harris H.M."/>
            <person name="McCann A."/>
            <person name="Guo C."/>
            <person name="Argimon S."/>
            <person name="Zhang W."/>
            <person name="Yang X."/>
            <person name="Jeffery I.B."/>
            <person name="Cooney J.C."/>
            <person name="Kagawa T.F."/>
            <person name="Liu W."/>
            <person name="Song Y."/>
            <person name="Salvetti E."/>
            <person name="Wrobel A."/>
            <person name="Rasinkangas P."/>
            <person name="Parkhill J."/>
            <person name="Rea M.C."/>
            <person name="O'Sullivan O."/>
            <person name="Ritari J."/>
            <person name="Douillard F.P."/>
            <person name="Paul Ross R."/>
            <person name="Yang R."/>
            <person name="Briner A.E."/>
            <person name="Felis G.E."/>
            <person name="de Vos W.M."/>
            <person name="Barrangou R."/>
            <person name="Klaenhammer T.R."/>
            <person name="Caufield P.W."/>
            <person name="Cui Y."/>
            <person name="Zhang H."/>
            <person name="O'Toole P.W."/>
        </authorList>
    </citation>
    <scope>NUCLEOTIDE SEQUENCE [LARGE SCALE GENOMIC DNA]</scope>
    <source>
        <strain evidence="2 3">DSM 16991</strain>
    </source>
</reference>
<keyword evidence="1" id="KW-0732">Signal</keyword>
<evidence type="ECO:0000256" key="1">
    <source>
        <dbReference type="SAM" id="SignalP"/>
    </source>
</evidence>
<feature type="signal peptide" evidence="1">
    <location>
        <begin position="1"/>
        <end position="28"/>
    </location>
</feature>
<comment type="caution">
    <text evidence="2">The sequence shown here is derived from an EMBL/GenBank/DDBJ whole genome shotgun (WGS) entry which is preliminary data.</text>
</comment>
<feature type="chain" id="PRO_5006413333" description="Surface layer protein A domain-containing protein" evidence="1">
    <location>
        <begin position="29"/>
        <end position="353"/>
    </location>
</feature>
<dbReference type="EMBL" id="AZFW01000030">
    <property type="protein sequence ID" value="KRM28630.1"/>
    <property type="molecule type" value="Genomic_DNA"/>
</dbReference>
<protein>
    <recommendedName>
        <fullName evidence="4">Surface layer protein A domain-containing protein</fullName>
    </recommendedName>
</protein>
<gene>
    <name evidence="2" type="ORF">FC91_GL001715</name>
</gene>
<evidence type="ECO:0000313" key="3">
    <source>
        <dbReference type="Proteomes" id="UP000050949"/>
    </source>
</evidence>
<evidence type="ECO:0008006" key="4">
    <source>
        <dbReference type="Google" id="ProtNLM"/>
    </source>
</evidence>
<name>A0A0R1XNH3_9LACO</name>
<dbReference type="RefSeq" id="WP_027828545.1">
    <property type="nucleotide sequence ID" value="NZ_AUEH01000022.1"/>
</dbReference>
<dbReference type="AlphaFoldDB" id="A0A0R1XNH3"/>
<dbReference type="PATRIC" id="fig|1122147.4.peg.1773"/>
<accession>A0A0R1XNH3</accession>